<organism evidence="1 2">
    <name type="scientific">Arctium lappa</name>
    <name type="common">Greater burdock</name>
    <name type="synonym">Lappa major</name>
    <dbReference type="NCBI Taxonomy" id="4217"/>
    <lineage>
        <taxon>Eukaryota</taxon>
        <taxon>Viridiplantae</taxon>
        <taxon>Streptophyta</taxon>
        <taxon>Embryophyta</taxon>
        <taxon>Tracheophyta</taxon>
        <taxon>Spermatophyta</taxon>
        <taxon>Magnoliopsida</taxon>
        <taxon>eudicotyledons</taxon>
        <taxon>Gunneridae</taxon>
        <taxon>Pentapetalae</taxon>
        <taxon>asterids</taxon>
        <taxon>campanulids</taxon>
        <taxon>Asterales</taxon>
        <taxon>Asteraceae</taxon>
        <taxon>Carduoideae</taxon>
        <taxon>Cardueae</taxon>
        <taxon>Arctiinae</taxon>
        <taxon>Arctium</taxon>
    </lineage>
</organism>
<proteinExistence type="predicted"/>
<reference evidence="1 2" key="2">
    <citation type="journal article" date="2022" name="Mol. Ecol. Resour.">
        <title>The genomes of chicory, endive, great burdock and yacon provide insights into Asteraceae paleo-polyploidization history and plant inulin production.</title>
        <authorList>
            <person name="Fan W."/>
            <person name="Wang S."/>
            <person name="Wang H."/>
            <person name="Wang A."/>
            <person name="Jiang F."/>
            <person name="Liu H."/>
            <person name="Zhao H."/>
            <person name="Xu D."/>
            <person name="Zhang Y."/>
        </authorList>
    </citation>
    <scope>NUCLEOTIDE SEQUENCE [LARGE SCALE GENOMIC DNA]</scope>
    <source>
        <strain evidence="2">cv. Niubang</strain>
    </source>
</reference>
<gene>
    <name evidence="1" type="ORF">L6452_38983</name>
</gene>
<name>A0ACB8XR18_ARCLA</name>
<accession>A0ACB8XR18</accession>
<dbReference type="EMBL" id="CM042061">
    <property type="protein sequence ID" value="KAI3672883.1"/>
    <property type="molecule type" value="Genomic_DNA"/>
</dbReference>
<protein>
    <submittedName>
        <fullName evidence="1">Uncharacterized protein</fullName>
    </submittedName>
</protein>
<comment type="caution">
    <text evidence="1">The sequence shown here is derived from an EMBL/GenBank/DDBJ whole genome shotgun (WGS) entry which is preliminary data.</text>
</comment>
<evidence type="ECO:0000313" key="2">
    <source>
        <dbReference type="Proteomes" id="UP001055879"/>
    </source>
</evidence>
<reference evidence="2" key="1">
    <citation type="journal article" date="2022" name="Mol. Ecol. Resour.">
        <title>The genomes of chicory, endive, great burdock and yacon provide insights into Asteraceae palaeo-polyploidization history and plant inulin production.</title>
        <authorList>
            <person name="Fan W."/>
            <person name="Wang S."/>
            <person name="Wang H."/>
            <person name="Wang A."/>
            <person name="Jiang F."/>
            <person name="Liu H."/>
            <person name="Zhao H."/>
            <person name="Xu D."/>
            <person name="Zhang Y."/>
        </authorList>
    </citation>
    <scope>NUCLEOTIDE SEQUENCE [LARGE SCALE GENOMIC DNA]</scope>
    <source>
        <strain evidence="2">cv. Niubang</strain>
    </source>
</reference>
<evidence type="ECO:0000313" key="1">
    <source>
        <dbReference type="EMBL" id="KAI3672883.1"/>
    </source>
</evidence>
<keyword evidence="2" id="KW-1185">Reference proteome</keyword>
<sequence>MDPLDDIFALNSKASPSSIDDDKEAEMNQEKTNVDGQALSEGEQPQQNQHSLVGGRTDDEEDDANFIPHQPHISAAPLNESVLTAGDEADDDEDDEDDKSPEISEEEVD</sequence>
<dbReference type="Proteomes" id="UP001055879">
    <property type="component" value="Linkage Group LG15"/>
</dbReference>